<dbReference type="OrthoDB" id="9785185at2"/>
<dbReference type="PANTHER" id="PTHR22916">
    <property type="entry name" value="GLYCOSYLTRANSFERASE"/>
    <property type="match status" value="1"/>
</dbReference>
<dbReference type="Proteomes" id="UP000016658">
    <property type="component" value="Unassembled WGS sequence"/>
</dbReference>
<dbReference type="GO" id="GO:0016758">
    <property type="term" value="F:hexosyltransferase activity"/>
    <property type="evidence" value="ECO:0007669"/>
    <property type="project" value="UniProtKB-ARBA"/>
</dbReference>
<organism evidence="3 4">
    <name type="scientific">Faecalitalea cylindroides ATCC 27803</name>
    <dbReference type="NCBI Taxonomy" id="649755"/>
    <lineage>
        <taxon>Bacteria</taxon>
        <taxon>Bacillati</taxon>
        <taxon>Bacillota</taxon>
        <taxon>Erysipelotrichia</taxon>
        <taxon>Erysipelotrichales</taxon>
        <taxon>Erysipelotrichaceae</taxon>
        <taxon>Faecalitalea</taxon>
    </lineage>
</organism>
<dbReference type="SUPFAM" id="SSF53448">
    <property type="entry name" value="Nucleotide-diphospho-sugar transferases"/>
    <property type="match status" value="1"/>
</dbReference>
<evidence type="ECO:0000313" key="3">
    <source>
        <dbReference type="EMBL" id="ERK47406.1"/>
    </source>
</evidence>
<dbReference type="PANTHER" id="PTHR22916:SF3">
    <property type="entry name" value="UDP-GLCNAC:BETAGAL BETA-1,3-N-ACETYLGLUCOSAMINYLTRANSFERASE-LIKE PROTEIN 1"/>
    <property type="match status" value="1"/>
</dbReference>
<comment type="caution">
    <text evidence="3">The sequence shown here is derived from an EMBL/GenBank/DDBJ whole genome shotgun (WGS) entry which is preliminary data.</text>
</comment>
<dbReference type="Pfam" id="PF00535">
    <property type="entry name" value="Glycos_transf_2"/>
    <property type="match status" value="1"/>
</dbReference>
<dbReference type="HOGENOM" id="CLU_025996_0_4_9"/>
<dbReference type="AlphaFoldDB" id="U2PTG3"/>
<keyword evidence="1" id="KW-0175">Coiled coil</keyword>
<accession>U2PTG3</accession>
<dbReference type="InterPro" id="IPR029044">
    <property type="entry name" value="Nucleotide-diphossugar_trans"/>
</dbReference>
<evidence type="ECO:0000256" key="1">
    <source>
        <dbReference type="SAM" id="Coils"/>
    </source>
</evidence>
<name>U2PTG3_9FIRM</name>
<sequence length="397" mass="47276">MNNPLVSIVMVNYNHEDFLRDSIESVLQQTYPNWELILVDDGSTDKSVDIIKSYDDVRIKPIFLSKNSHICIATNRGLEQVKGELVARLDSDDIWRKDKLEKQVKFFDEYTDANVCFTKLDIIDETNTIVNDKIKDLYDLYNHRQKDQKDWLRFFFFIGNSLIQSTMMYRKCVLDKVGYFNLAYVQAHDLDFFIRLAKHYTFDFIEEPLCGYRRIENQNSSTDPEKEMRFFNEHMNIRAHFFDDMDDDLFIKSFGEYFVNAESCNENELNCEKAFLLSKCIGYSDKNPVLGMFVLERYLNDKEMFTILEEKFDFTPKNYYEMNKKIQMVGERSIEEKINDLNNQIKELEEENKHQRDHISVLLDLKENQQKLINDMTNSLSWKITKPLRKINSISKK</sequence>
<gene>
    <name evidence="3" type="ORF">HMPREF0367_00120</name>
</gene>
<feature type="coiled-coil region" evidence="1">
    <location>
        <begin position="331"/>
        <end position="365"/>
    </location>
</feature>
<proteinExistence type="predicted"/>
<protein>
    <submittedName>
        <fullName evidence="3">Glycosyltransferase, group 2 family protein</fullName>
    </submittedName>
</protein>
<dbReference type="Gene3D" id="3.90.550.10">
    <property type="entry name" value="Spore Coat Polysaccharide Biosynthesis Protein SpsA, Chain A"/>
    <property type="match status" value="1"/>
</dbReference>
<dbReference type="InterPro" id="IPR001173">
    <property type="entry name" value="Glyco_trans_2-like"/>
</dbReference>
<evidence type="ECO:0000259" key="2">
    <source>
        <dbReference type="Pfam" id="PF00535"/>
    </source>
</evidence>
<reference evidence="3 4" key="1">
    <citation type="submission" date="2013-06" db="EMBL/GenBank/DDBJ databases">
        <authorList>
            <person name="Weinstock G."/>
            <person name="Sodergren E."/>
            <person name="Lobos E.A."/>
            <person name="Fulton L."/>
            <person name="Fulton R."/>
            <person name="Courtney L."/>
            <person name="Fronick C."/>
            <person name="O'Laughlin M."/>
            <person name="Godfrey J."/>
            <person name="Wilson R.M."/>
            <person name="Miner T."/>
            <person name="Farmer C."/>
            <person name="Delehaunty K."/>
            <person name="Cordes M."/>
            <person name="Minx P."/>
            <person name="Tomlinson C."/>
            <person name="Chen J."/>
            <person name="Wollam A."/>
            <person name="Pepin K.H."/>
            <person name="Bhonagiri V."/>
            <person name="Zhang X."/>
            <person name="Warren W."/>
            <person name="Mitreva M."/>
            <person name="Mardis E.R."/>
            <person name="Wilson R.K."/>
        </authorList>
    </citation>
    <scope>NUCLEOTIDE SEQUENCE [LARGE SCALE GENOMIC DNA]</scope>
    <source>
        <strain evidence="3 4">ATCC 27803</strain>
    </source>
</reference>
<dbReference type="PATRIC" id="fig|649755.3.peg.108"/>
<keyword evidence="3" id="KW-0808">Transferase</keyword>
<dbReference type="RefSeq" id="WP_035402158.1">
    <property type="nucleotide sequence ID" value="NZ_KI271012.1"/>
</dbReference>
<feature type="domain" description="Glycosyltransferase 2-like" evidence="2">
    <location>
        <begin position="7"/>
        <end position="163"/>
    </location>
</feature>
<evidence type="ECO:0000313" key="4">
    <source>
        <dbReference type="Proteomes" id="UP000016658"/>
    </source>
</evidence>
<dbReference type="EMBL" id="AWVI01000005">
    <property type="protein sequence ID" value="ERK47406.1"/>
    <property type="molecule type" value="Genomic_DNA"/>
</dbReference>